<comment type="caution">
    <text evidence="2">The sequence shown here is derived from an EMBL/GenBank/DDBJ whole genome shotgun (WGS) entry which is preliminary data.</text>
</comment>
<dbReference type="InterPro" id="IPR002881">
    <property type="entry name" value="DUF58"/>
</dbReference>
<dbReference type="EMBL" id="QOUI01000005">
    <property type="protein sequence ID" value="RCK69620.1"/>
    <property type="molecule type" value="Genomic_DNA"/>
</dbReference>
<dbReference type="PANTHER" id="PTHR33608">
    <property type="entry name" value="BLL2464 PROTEIN"/>
    <property type="match status" value="1"/>
</dbReference>
<gene>
    <name evidence="2" type="ORF">DT076_09165</name>
</gene>
<dbReference type="Pfam" id="PF01882">
    <property type="entry name" value="DUF58"/>
    <property type="match status" value="1"/>
</dbReference>
<proteinExistence type="predicted"/>
<evidence type="ECO:0000313" key="3">
    <source>
        <dbReference type="Proteomes" id="UP000252770"/>
    </source>
</evidence>
<dbReference type="RefSeq" id="WP_114126381.1">
    <property type="nucleotide sequence ID" value="NZ_QOUI01000005.1"/>
</dbReference>
<dbReference type="Proteomes" id="UP000252770">
    <property type="component" value="Unassembled WGS sequence"/>
</dbReference>
<accession>A0A367YUZ1</accession>
<sequence>MRLRPSPALVRAVVLLVLCGTLAVLTSQVALLVLAAPFTVWAALGVLRRPGTSEAPDGGLSAHRVQLGDVVEYRLRSEPGTLVGLTVPPPARCDLDPPSGAATGLGETAVRLRPQRWGRHRVEPTEAVVADDWGLWLGTLRPRPDAVSVAPGREPPGRGDVIPHPIGLVGLHPSRTRGEGVTLAEVRRFQTGDRLRRINWRVTSRTGQLHTNATLAERDTEVLVVTDTVADLVGDSGTSSLDTTVLAAASVAEHYLRLGDRVGLHDLGHVIGSVPPAAGARQRTVLVEQLARASVERAARPMVRRIRRVRPGSLVVVCSPLLDRDVLAEVLRLVHRGAAVLAVDTLPPELGRLDGAHRARSVGAVLDAAVERLRPQRYWTEAWALRRLERDVDLDRLAELGVPVVTWRGIESLGTVVAALAANRGAPRMARGAGAGAG</sequence>
<reference evidence="2 3" key="1">
    <citation type="submission" date="2018-07" db="EMBL/GenBank/DDBJ databases">
        <title>Desertimonas flava gen. nov. sp. nov.</title>
        <authorList>
            <person name="Liu S."/>
        </authorList>
    </citation>
    <scope>NUCLEOTIDE SEQUENCE [LARGE SCALE GENOMIC DNA]</scope>
    <source>
        <strain evidence="2 3">16Sb5-5</strain>
    </source>
</reference>
<evidence type="ECO:0000259" key="1">
    <source>
        <dbReference type="Pfam" id="PF01882"/>
    </source>
</evidence>
<organism evidence="2 3">
    <name type="scientific">Desertihabitans brevis</name>
    <dbReference type="NCBI Taxonomy" id="2268447"/>
    <lineage>
        <taxon>Bacteria</taxon>
        <taxon>Bacillati</taxon>
        <taxon>Actinomycetota</taxon>
        <taxon>Actinomycetes</taxon>
        <taxon>Propionibacteriales</taxon>
        <taxon>Propionibacteriaceae</taxon>
        <taxon>Desertihabitans</taxon>
    </lineage>
</organism>
<keyword evidence="3" id="KW-1185">Reference proteome</keyword>
<protein>
    <submittedName>
        <fullName evidence="2">DUF58 domain-containing protein</fullName>
    </submittedName>
</protein>
<dbReference type="PANTHER" id="PTHR33608:SF14">
    <property type="entry name" value="POSSIBLE CONSERVED SECRETED PROTEIN"/>
    <property type="match status" value="1"/>
</dbReference>
<evidence type="ECO:0000313" key="2">
    <source>
        <dbReference type="EMBL" id="RCK69620.1"/>
    </source>
</evidence>
<dbReference type="AlphaFoldDB" id="A0A367YUZ1"/>
<feature type="domain" description="DUF58" evidence="1">
    <location>
        <begin position="185"/>
        <end position="347"/>
    </location>
</feature>
<name>A0A367YUZ1_9ACTN</name>